<sequence>MQETKVKTRDQTIVQNKAKSIGVGAGSLIEARINEGVGEEATRKEKGNGTVNHSNTAMGLSTTAAHAMDGNGVGHVKKAPTMVLDDTVRSNTKTADGKPKESNEIVIPVSTTIVNPNLGSVYEL</sequence>
<keyword evidence="2" id="KW-1185">Reference proteome</keyword>
<evidence type="ECO:0000313" key="1">
    <source>
        <dbReference type="EMBL" id="OIT02025.1"/>
    </source>
</evidence>
<dbReference type="Gramene" id="OIT02025">
    <property type="protein sequence ID" value="OIT02025"/>
    <property type="gene ID" value="A4A49_31016"/>
</dbReference>
<gene>
    <name evidence="1" type="ORF">A4A49_31016</name>
</gene>
<evidence type="ECO:0000313" key="2">
    <source>
        <dbReference type="Proteomes" id="UP000187609"/>
    </source>
</evidence>
<organism evidence="1 2">
    <name type="scientific">Nicotiana attenuata</name>
    <name type="common">Coyote tobacco</name>
    <dbReference type="NCBI Taxonomy" id="49451"/>
    <lineage>
        <taxon>Eukaryota</taxon>
        <taxon>Viridiplantae</taxon>
        <taxon>Streptophyta</taxon>
        <taxon>Embryophyta</taxon>
        <taxon>Tracheophyta</taxon>
        <taxon>Spermatophyta</taxon>
        <taxon>Magnoliopsida</taxon>
        <taxon>eudicotyledons</taxon>
        <taxon>Gunneridae</taxon>
        <taxon>Pentapetalae</taxon>
        <taxon>asterids</taxon>
        <taxon>lamiids</taxon>
        <taxon>Solanales</taxon>
        <taxon>Solanaceae</taxon>
        <taxon>Nicotianoideae</taxon>
        <taxon>Nicotianeae</taxon>
        <taxon>Nicotiana</taxon>
    </lineage>
</organism>
<protein>
    <submittedName>
        <fullName evidence="1">Uncharacterized protein</fullName>
    </submittedName>
</protein>
<reference evidence="1" key="1">
    <citation type="submission" date="2016-11" db="EMBL/GenBank/DDBJ databases">
        <title>The genome of Nicotiana attenuata.</title>
        <authorList>
            <person name="Xu S."/>
            <person name="Brockmoeller T."/>
            <person name="Gaquerel E."/>
            <person name="Navarro A."/>
            <person name="Kuhl H."/>
            <person name="Gase K."/>
            <person name="Ling Z."/>
            <person name="Zhou W."/>
            <person name="Kreitzer C."/>
            <person name="Stanke M."/>
            <person name="Tang H."/>
            <person name="Lyons E."/>
            <person name="Pandey P."/>
            <person name="Pandey S.P."/>
            <person name="Timmermann B."/>
            <person name="Baldwin I.T."/>
        </authorList>
    </citation>
    <scope>NUCLEOTIDE SEQUENCE [LARGE SCALE GENOMIC DNA]</scope>
    <source>
        <strain evidence="1">UT</strain>
    </source>
</reference>
<dbReference type="EMBL" id="MJEQ01037188">
    <property type="protein sequence ID" value="OIT02025.1"/>
    <property type="molecule type" value="Genomic_DNA"/>
</dbReference>
<dbReference type="Proteomes" id="UP000187609">
    <property type="component" value="Unassembled WGS sequence"/>
</dbReference>
<accession>A0A1J6J415</accession>
<name>A0A1J6J415_NICAT</name>
<dbReference type="AlphaFoldDB" id="A0A1J6J415"/>
<comment type="caution">
    <text evidence="1">The sequence shown here is derived from an EMBL/GenBank/DDBJ whole genome shotgun (WGS) entry which is preliminary data.</text>
</comment>
<proteinExistence type="predicted"/>